<protein>
    <submittedName>
        <fullName evidence="3">Alpha/beta hydrolase</fullName>
    </submittedName>
</protein>
<feature type="chain" id="PRO_5031195603" evidence="2">
    <location>
        <begin position="26"/>
        <end position="408"/>
    </location>
</feature>
<evidence type="ECO:0000256" key="1">
    <source>
        <dbReference type="ARBA" id="ARBA00022801"/>
    </source>
</evidence>
<comment type="caution">
    <text evidence="3">The sequence shown here is derived from an EMBL/GenBank/DDBJ whole genome shotgun (WGS) entry which is preliminary data.</text>
</comment>
<dbReference type="GO" id="GO:0004806">
    <property type="term" value="F:triacylglycerol lipase activity"/>
    <property type="evidence" value="ECO:0007669"/>
    <property type="project" value="InterPro"/>
</dbReference>
<dbReference type="PANTHER" id="PTHR34853">
    <property type="match status" value="1"/>
</dbReference>
<keyword evidence="2" id="KW-0732">Signal</keyword>
<dbReference type="GO" id="GO:0006508">
    <property type="term" value="P:proteolysis"/>
    <property type="evidence" value="ECO:0007669"/>
    <property type="project" value="InterPro"/>
</dbReference>
<dbReference type="PIRSF" id="PIRSF029171">
    <property type="entry name" value="Esterase_LipA"/>
    <property type="match status" value="1"/>
</dbReference>
<dbReference type="Gene3D" id="1.10.260.160">
    <property type="match status" value="1"/>
</dbReference>
<name>A0A7X5F5X3_9HYPH</name>
<dbReference type="Gene3D" id="3.40.50.1820">
    <property type="entry name" value="alpha/beta hydrolase"/>
    <property type="match status" value="1"/>
</dbReference>
<accession>A0A7X5F5X3</accession>
<dbReference type="Proteomes" id="UP000586722">
    <property type="component" value="Unassembled WGS sequence"/>
</dbReference>
<sequence>MTARRLIAAATAALALMVAPAGAVAADTAANAAPVAIGGGISYQLIGRWDVDKLNQILTKDTPAFAGIAETYTPATNAVRLYRVTYPSVIPERNSRPTVATGLVAVPEIAATALPLVSYQHGTVYGKQEVPSYPDQSPETQLMIAQFAGQGYLLIGADYFGMGASTEQEGYMVKASHQQATTDMLTASRAVLADMKLSDTGLYLAGWSQGGFVTMAMLEKLERDGVPVKATATASAPLDVFAALNGFLNFPRQNDAVWVNSLFILSSFSFETYYGIPGLARSLFTDDTYELAKKAYLREPFDPAAIPTDLKKLIRPEYFDAQFFAASAYGRLIAETQAYRWVIRTPVRNYYGEADEAITVGVAKMAETWQRAMGAGNPMAEAVSTGPTSHRGTFARAVPQWKVWFDGK</sequence>
<evidence type="ECO:0000313" key="4">
    <source>
        <dbReference type="Proteomes" id="UP000586722"/>
    </source>
</evidence>
<dbReference type="InterPro" id="IPR029058">
    <property type="entry name" value="AB_hydrolase_fold"/>
</dbReference>
<evidence type="ECO:0000256" key="2">
    <source>
        <dbReference type="SAM" id="SignalP"/>
    </source>
</evidence>
<dbReference type="GO" id="GO:0004252">
    <property type="term" value="F:serine-type endopeptidase activity"/>
    <property type="evidence" value="ECO:0007669"/>
    <property type="project" value="InterPro"/>
</dbReference>
<dbReference type="EMBL" id="JAABLQ010000001">
    <property type="protein sequence ID" value="NBN79405.1"/>
    <property type="molecule type" value="Genomic_DNA"/>
</dbReference>
<gene>
    <name evidence="3" type="ORF">GWI72_14100</name>
</gene>
<dbReference type="InterPro" id="IPR005152">
    <property type="entry name" value="Lipase_secreted"/>
</dbReference>
<evidence type="ECO:0000313" key="3">
    <source>
        <dbReference type="EMBL" id="NBN79405.1"/>
    </source>
</evidence>
<dbReference type="InterPro" id="IPR002471">
    <property type="entry name" value="Pept_S9_AS"/>
</dbReference>
<reference evidence="4" key="1">
    <citation type="submission" date="2020-01" db="EMBL/GenBank/DDBJ databases">
        <authorList>
            <person name="Fang Y."/>
            <person name="Sun R."/>
            <person name="Nie L."/>
            <person name="He J."/>
            <person name="Hao L."/>
            <person name="Wang L."/>
            <person name="Su S."/>
            <person name="Lv E."/>
            <person name="Zhang Z."/>
            <person name="Xie R."/>
            <person name="Liu H."/>
        </authorList>
    </citation>
    <scope>NUCLEOTIDE SEQUENCE [LARGE SCALE GENOMIC DNA]</scope>
    <source>
        <strain evidence="4">XCT-53</strain>
    </source>
</reference>
<keyword evidence="4" id="KW-1185">Reference proteome</keyword>
<proteinExistence type="predicted"/>
<keyword evidence="1 3" id="KW-0378">Hydrolase</keyword>
<dbReference type="AlphaFoldDB" id="A0A7X5F5X3"/>
<dbReference type="PROSITE" id="PS00708">
    <property type="entry name" value="PRO_ENDOPEP_SER"/>
    <property type="match status" value="1"/>
</dbReference>
<feature type="signal peptide" evidence="2">
    <location>
        <begin position="1"/>
        <end position="25"/>
    </location>
</feature>
<dbReference type="GO" id="GO:0016042">
    <property type="term" value="P:lipid catabolic process"/>
    <property type="evidence" value="ECO:0007669"/>
    <property type="project" value="InterPro"/>
</dbReference>
<organism evidence="3 4">
    <name type="scientific">Pannonibacter tanglangensis</name>
    <dbReference type="NCBI Taxonomy" id="2750084"/>
    <lineage>
        <taxon>Bacteria</taxon>
        <taxon>Pseudomonadati</taxon>
        <taxon>Pseudomonadota</taxon>
        <taxon>Alphaproteobacteria</taxon>
        <taxon>Hyphomicrobiales</taxon>
        <taxon>Stappiaceae</taxon>
        <taxon>Pannonibacter</taxon>
    </lineage>
</organism>
<dbReference type="PANTHER" id="PTHR34853:SF1">
    <property type="entry name" value="LIPASE 5"/>
    <property type="match status" value="1"/>
</dbReference>
<dbReference type="SUPFAM" id="SSF53474">
    <property type="entry name" value="alpha/beta-Hydrolases"/>
    <property type="match status" value="1"/>
</dbReference>